<name>A0ABP4BB05_9ACTN</name>
<dbReference type="Proteomes" id="UP001500665">
    <property type="component" value="Unassembled WGS sequence"/>
</dbReference>
<gene>
    <name evidence="1" type="ORF">GCM10009550_21550</name>
</gene>
<protein>
    <recommendedName>
        <fullName evidence="3">Toxin-antitoxin system HicB family antitoxin</fullName>
    </recommendedName>
</protein>
<sequence length="69" mass="7634">MTTLSLRLPDEVHARLVALAAAEHISLNAALVQAAEQWIARRAQEAVFTVAMDKVFEEDAALFRRLADT</sequence>
<dbReference type="RefSeq" id="WP_344239422.1">
    <property type="nucleotide sequence ID" value="NZ_BAAAHH010000006.1"/>
</dbReference>
<organism evidence="1 2">
    <name type="scientific">Actinocorallia libanotica</name>
    <dbReference type="NCBI Taxonomy" id="46162"/>
    <lineage>
        <taxon>Bacteria</taxon>
        <taxon>Bacillati</taxon>
        <taxon>Actinomycetota</taxon>
        <taxon>Actinomycetes</taxon>
        <taxon>Streptosporangiales</taxon>
        <taxon>Thermomonosporaceae</taxon>
        <taxon>Actinocorallia</taxon>
    </lineage>
</organism>
<dbReference type="SUPFAM" id="SSF47598">
    <property type="entry name" value="Ribbon-helix-helix"/>
    <property type="match status" value="1"/>
</dbReference>
<reference evidence="2" key="1">
    <citation type="journal article" date="2019" name="Int. J. Syst. Evol. Microbiol.">
        <title>The Global Catalogue of Microorganisms (GCM) 10K type strain sequencing project: providing services to taxonomists for standard genome sequencing and annotation.</title>
        <authorList>
            <consortium name="The Broad Institute Genomics Platform"/>
            <consortium name="The Broad Institute Genome Sequencing Center for Infectious Disease"/>
            <person name="Wu L."/>
            <person name="Ma J."/>
        </authorList>
    </citation>
    <scope>NUCLEOTIDE SEQUENCE [LARGE SCALE GENOMIC DNA]</scope>
    <source>
        <strain evidence="2">JCM 10696</strain>
    </source>
</reference>
<accession>A0ABP4BB05</accession>
<dbReference type="InterPro" id="IPR010985">
    <property type="entry name" value="Ribbon_hlx_hlx"/>
</dbReference>
<dbReference type="Gene3D" id="1.10.1220.10">
    <property type="entry name" value="Met repressor-like"/>
    <property type="match status" value="1"/>
</dbReference>
<dbReference type="InterPro" id="IPR008651">
    <property type="entry name" value="Uncharacterised_HicB"/>
</dbReference>
<dbReference type="Pfam" id="PF05534">
    <property type="entry name" value="HicB"/>
    <property type="match status" value="1"/>
</dbReference>
<dbReference type="InterPro" id="IPR013321">
    <property type="entry name" value="Arc_rbn_hlx_hlx"/>
</dbReference>
<dbReference type="EMBL" id="BAAAHH010000006">
    <property type="protein sequence ID" value="GAA0946691.1"/>
    <property type="molecule type" value="Genomic_DNA"/>
</dbReference>
<keyword evidence="2" id="KW-1185">Reference proteome</keyword>
<evidence type="ECO:0000313" key="1">
    <source>
        <dbReference type="EMBL" id="GAA0946691.1"/>
    </source>
</evidence>
<evidence type="ECO:0000313" key="2">
    <source>
        <dbReference type="Proteomes" id="UP001500665"/>
    </source>
</evidence>
<evidence type="ECO:0008006" key="3">
    <source>
        <dbReference type="Google" id="ProtNLM"/>
    </source>
</evidence>
<comment type="caution">
    <text evidence="1">The sequence shown here is derived from an EMBL/GenBank/DDBJ whole genome shotgun (WGS) entry which is preliminary data.</text>
</comment>
<proteinExistence type="predicted"/>